<keyword evidence="5" id="KW-0949">S-adenosyl-L-methionine</keyword>
<dbReference type="Proteomes" id="UP001063350">
    <property type="component" value="Chromosome"/>
</dbReference>
<evidence type="ECO:0000259" key="13">
    <source>
        <dbReference type="PROSITE" id="PS51918"/>
    </source>
</evidence>
<sequence length="310" mass="34238">MRINSYYLSLIQEMGDPIWKQAVPDSRELEDREGMVDPLGEEKLSPVPGLVHKYPDRALLLVCSECAMYCRFCTRKRKVGRPEMVITDATIRAGLEYLQKTPAIREVLISGGDPLLLSTARLEEILCSLRAIPSIEVIRIGTRVPCTLPMRVTENLVSMLKKYHPLYINTHFNHPAELTPEARQACSLLADGGIPLGCQTVLLKGVNDDPETIRELMVGLLAMRVKPYYLFQADLTRGTGHFRTSISCGLNIMRSLIGHVSGMAVPTYALDAPGGGGKIPLTPSYNVIGKGETDFTSYLGQVFQYPGEKG</sequence>
<evidence type="ECO:0000256" key="7">
    <source>
        <dbReference type="ARBA" id="ARBA00022898"/>
    </source>
</evidence>
<dbReference type="SUPFAM" id="SSF102114">
    <property type="entry name" value="Radical SAM enzymes"/>
    <property type="match status" value="1"/>
</dbReference>
<accession>A0A915U553</accession>
<evidence type="ECO:0000313" key="15">
    <source>
        <dbReference type="Proteomes" id="UP001063350"/>
    </source>
</evidence>
<protein>
    <submittedName>
        <fullName evidence="14">Lysine 2,3-aminomutase</fullName>
    </submittedName>
</protein>
<comment type="cofactor">
    <cofactor evidence="1 12">
        <name>pyridoxal 5'-phosphate</name>
        <dbReference type="ChEBI" id="CHEBI:597326"/>
    </cofactor>
</comment>
<evidence type="ECO:0000256" key="10">
    <source>
        <dbReference type="ARBA" id="ARBA00023235"/>
    </source>
</evidence>
<dbReference type="InterPro" id="IPR013785">
    <property type="entry name" value="Aldolase_TIM"/>
</dbReference>
<dbReference type="SFLD" id="SFLDS00029">
    <property type="entry name" value="Radical_SAM"/>
    <property type="match status" value="1"/>
</dbReference>
<dbReference type="InterPro" id="IPR003739">
    <property type="entry name" value="Lys_aminomutase/Glu_NH3_mut"/>
</dbReference>
<keyword evidence="10" id="KW-0413">Isomerase</keyword>
<dbReference type="GO" id="GO:0016853">
    <property type="term" value="F:isomerase activity"/>
    <property type="evidence" value="ECO:0007669"/>
    <property type="project" value="UniProtKB-KW"/>
</dbReference>
<evidence type="ECO:0000256" key="5">
    <source>
        <dbReference type="ARBA" id="ARBA00022691"/>
    </source>
</evidence>
<name>A0A915U553_9BACT</name>
<feature type="binding site" evidence="11">
    <location>
        <position position="70"/>
    </location>
    <ligand>
        <name>[4Fe-4S] cluster</name>
        <dbReference type="ChEBI" id="CHEBI:49883"/>
        <note>4Fe-4S-S-AdoMet</note>
    </ligand>
</feature>
<dbReference type="Pfam" id="PF12544">
    <property type="entry name" value="LAM_C"/>
    <property type="match status" value="1"/>
</dbReference>
<reference evidence="14" key="1">
    <citation type="submission" date="2020-12" db="EMBL/GenBank/DDBJ databases">
        <title>Desulfobium dissulfuricans gen. nov., sp. nov., a novel mesophilic, sulfate-reducing bacterium isolated from a deep-sea hydrothermal vent.</title>
        <authorList>
            <person name="Hashimoto Y."/>
            <person name="Tame A."/>
            <person name="Sawayama S."/>
            <person name="Miyazaki J."/>
            <person name="Takai K."/>
            <person name="Nakagawa S."/>
        </authorList>
    </citation>
    <scope>NUCLEOTIDE SEQUENCE</scope>
    <source>
        <strain evidence="14">GF1</strain>
    </source>
</reference>
<keyword evidence="7 12" id="KW-0663">Pyridoxal phosphate</keyword>
<keyword evidence="6 11" id="KW-0479">Metal-binding</keyword>
<keyword evidence="4 11" id="KW-0004">4Fe-4S</keyword>
<organism evidence="14 15">
    <name type="scientific">Desulfolithobacter dissulfuricans</name>
    <dbReference type="NCBI Taxonomy" id="2795293"/>
    <lineage>
        <taxon>Bacteria</taxon>
        <taxon>Pseudomonadati</taxon>
        <taxon>Thermodesulfobacteriota</taxon>
        <taxon>Desulfobulbia</taxon>
        <taxon>Desulfobulbales</taxon>
        <taxon>Desulfobulbaceae</taxon>
        <taxon>Desulfolithobacter</taxon>
    </lineage>
</organism>
<keyword evidence="9 11" id="KW-0411">Iron-sulfur</keyword>
<evidence type="ECO:0000256" key="2">
    <source>
        <dbReference type="ARBA" id="ARBA00001966"/>
    </source>
</evidence>
<evidence type="ECO:0000256" key="6">
    <source>
        <dbReference type="ARBA" id="ARBA00022723"/>
    </source>
</evidence>
<evidence type="ECO:0000256" key="4">
    <source>
        <dbReference type="ARBA" id="ARBA00022485"/>
    </source>
</evidence>
<gene>
    <name evidence="14" type="primary">yjeK</name>
    <name evidence="14" type="ORF">GF1_10830</name>
</gene>
<dbReference type="PANTHER" id="PTHR30538">
    <property type="entry name" value="LYSINE 2,3-AMINOMUTASE-RELATED"/>
    <property type="match status" value="1"/>
</dbReference>
<evidence type="ECO:0000256" key="1">
    <source>
        <dbReference type="ARBA" id="ARBA00001933"/>
    </source>
</evidence>
<evidence type="ECO:0000313" key="14">
    <source>
        <dbReference type="EMBL" id="BCO08707.1"/>
    </source>
</evidence>
<dbReference type="InterPro" id="IPR007197">
    <property type="entry name" value="rSAM"/>
</dbReference>
<dbReference type="GO" id="GO:0051539">
    <property type="term" value="F:4 iron, 4 sulfur cluster binding"/>
    <property type="evidence" value="ECO:0007669"/>
    <property type="project" value="UniProtKB-KW"/>
</dbReference>
<feature type="domain" description="Radical SAM core" evidence="13">
    <location>
        <begin position="52"/>
        <end position="264"/>
    </location>
</feature>
<feature type="binding site" evidence="11">
    <location>
        <position position="73"/>
    </location>
    <ligand>
        <name>[4Fe-4S] cluster</name>
        <dbReference type="ChEBI" id="CHEBI:49883"/>
        <note>4Fe-4S-S-AdoMet</note>
    </ligand>
</feature>
<evidence type="ECO:0000256" key="11">
    <source>
        <dbReference type="PIRSR" id="PIRSR004911-1"/>
    </source>
</evidence>
<evidence type="ECO:0000256" key="3">
    <source>
        <dbReference type="ARBA" id="ARBA00008703"/>
    </source>
</evidence>
<dbReference type="InterPro" id="IPR025895">
    <property type="entry name" value="LAM_C_dom"/>
</dbReference>
<feature type="modified residue" description="N6-(pyridoxal phosphate)lysine" evidence="12">
    <location>
        <position position="278"/>
    </location>
</feature>
<dbReference type="PROSITE" id="PS51918">
    <property type="entry name" value="RADICAL_SAM"/>
    <property type="match status" value="1"/>
</dbReference>
<keyword evidence="15" id="KW-1185">Reference proteome</keyword>
<proteinExistence type="inferred from homology"/>
<feature type="binding site" evidence="11">
    <location>
        <position position="66"/>
    </location>
    <ligand>
        <name>[4Fe-4S] cluster</name>
        <dbReference type="ChEBI" id="CHEBI:49883"/>
        <note>4Fe-4S-S-AdoMet</note>
    </ligand>
</feature>
<dbReference type="AlphaFoldDB" id="A0A915U553"/>
<dbReference type="CDD" id="cd01335">
    <property type="entry name" value="Radical_SAM"/>
    <property type="match status" value="1"/>
</dbReference>
<dbReference type="NCBIfam" id="TIGR00238">
    <property type="entry name" value="KamA family radical SAM protein"/>
    <property type="match status" value="1"/>
</dbReference>
<dbReference type="EMBL" id="AP024233">
    <property type="protein sequence ID" value="BCO08707.1"/>
    <property type="molecule type" value="Genomic_DNA"/>
</dbReference>
<comment type="similarity">
    <text evidence="3">Belongs to the radical SAM superfamily. KamA family.</text>
</comment>
<evidence type="ECO:0000256" key="12">
    <source>
        <dbReference type="PIRSR" id="PIRSR603739-50"/>
    </source>
</evidence>
<dbReference type="Gene3D" id="3.20.20.70">
    <property type="entry name" value="Aldolase class I"/>
    <property type="match status" value="1"/>
</dbReference>
<dbReference type="KEGG" id="ddu:GF1_10830"/>
<dbReference type="InterPro" id="IPR058240">
    <property type="entry name" value="rSAM_sf"/>
</dbReference>
<dbReference type="PIRSF" id="PIRSF004911">
    <property type="entry name" value="DUF160"/>
    <property type="match status" value="1"/>
</dbReference>
<comment type="cofactor">
    <cofactor evidence="2">
        <name>[4Fe-4S] cluster</name>
        <dbReference type="ChEBI" id="CHEBI:49883"/>
    </cofactor>
</comment>
<evidence type="ECO:0000256" key="8">
    <source>
        <dbReference type="ARBA" id="ARBA00023004"/>
    </source>
</evidence>
<dbReference type="GO" id="GO:0046872">
    <property type="term" value="F:metal ion binding"/>
    <property type="evidence" value="ECO:0007669"/>
    <property type="project" value="UniProtKB-KW"/>
</dbReference>
<dbReference type="PANTHER" id="PTHR30538:SF1">
    <property type="entry name" value="L-LYSINE 2,3-AMINOMUTASE"/>
    <property type="match status" value="1"/>
</dbReference>
<evidence type="ECO:0000256" key="9">
    <source>
        <dbReference type="ARBA" id="ARBA00023014"/>
    </source>
</evidence>
<dbReference type="Pfam" id="PF04055">
    <property type="entry name" value="Radical_SAM"/>
    <property type="match status" value="1"/>
</dbReference>
<dbReference type="SFLD" id="SFLDG01070">
    <property type="entry name" value="PLP-dependent"/>
    <property type="match status" value="1"/>
</dbReference>
<keyword evidence="8" id="KW-0408">Iron</keyword>